<comment type="caution">
    <text evidence="1">The sequence shown here is derived from an EMBL/GenBank/DDBJ whole genome shotgun (WGS) entry which is preliminary data.</text>
</comment>
<organism evidence="1 2">
    <name type="scientific">Promicromonospora citrea</name>
    <dbReference type="NCBI Taxonomy" id="43677"/>
    <lineage>
        <taxon>Bacteria</taxon>
        <taxon>Bacillati</taxon>
        <taxon>Actinomycetota</taxon>
        <taxon>Actinomycetes</taxon>
        <taxon>Micrococcales</taxon>
        <taxon>Promicromonosporaceae</taxon>
        <taxon>Promicromonospora</taxon>
    </lineage>
</organism>
<keyword evidence="2" id="KW-1185">Reference proteome</keyword>
<gene>
    <name evidence="1" type="ORF">GCM10010102_25530</name>
</gene>
<accession>A0A8H9GJN2</accession>
<sequence>MLLTGCAGGLPAGWGGEPAGETCVDWVRFDTPPDAAADAAFVVRGRVLEQDGTERLYGAQAHRWLVEVDAVLEPDASGEIWSARRDPAAHHAISTRTPDLAGPGASGARVVPAVVGPIEVRAGETVAVVSTPETCTSGGAYPDGDPLDPATGLAGPDGTVIVLLSTASDRPDVVDAGGLLHLVTPHQGVLTPGDDGALPATWPSP</sequence>
<dbReference type="EMBL" id="BMPT01000009">
    <property type="protein sequence ID" value="GGM28619.1"/>
    <property type="molecule type" value="Genomic_DNA"/>
</dbReference>
<reference evidence="1" key="2">
    <citation type="submission" date="2020-09" db="EMBL/GenBank/DDBJ databases">
        <authorList>
            <person name="Sun Q."/>
            <person name="Ohkuma M."/>
        </authorList>
    </citation>
    <scope>NUCLEOTIDE SEQUENCE</scope>
    <source>
        <strain evidence="1">JCM 3051</strain>
    </source>
</reference>
<protein>
    <submittedName>
        <fullName evidence="1">Uncharacterized protein</fullName>
    </submittedName>
</protein>
<dbReference type="AlphaFoldDB" id="A0A8H9GJN2"/>
<reference evidence="1" key="1">
    <citation type="journal article" date="2014" name="Int. J. Syst. Evol. Microbiol.">
        <title>Complete genome sequence of Corynebacterium casei LMG S-19264T (=DSM 44701T), isolated from a smear-ripened cheese.</title>
        <authorList>
            <consortium name="US DOE Joint Genome Institute (JGI-PGF)"/>
            <person name="Walter F."/>
            <person name="Albersmeier A."/>
            <person name="Kalinowski J."/>
            <person name="Ruckert C."/>
        </authorList>
    </citation>
    <scope>NUCLEOTIDE SEQUENCE</scope>
    <source>
        <strain evidence="1">JCM 3051</strain>
    </source>
</reference>
<dbReference type="Proteomes" id="UP000655589">
    <property type="component" value="Unassembled WGS sequence"/>
</dbReference>
<evidence type="ECO:0000313" key="2">
    <source>
        <dbReference type="Proteomes" id="UP000655589"/>
    </source>
</evidence>
<evidence type="ECO:0000313" key="1">
    <source>
        <dbReference type="EMBL" id="GGM28619.1"/>
    </source>
</evidence>
<name>A0A8H9GJN2_9MICO</name>
<proteinExistence type="predicted"/>